<dbReference type="PANTHER" id="PTHR46648">
    <property type="entry name" value="HIT FAMILY PROTEIN 1"/>
    <property type="match status" value="1"/>
</dbReference>
<evidence type="ECO:0000256" key="2">
    <source>
        <dbReference type="PROSITE-ProRule" id="PRU00464"/>
    </source>
</evidence>
<sequence>MECVFCKIVEGSLKAETIYEMEGVLAFLDVNPRAPGHSLVIPKKHVSLLADLEDELVAELFIATREMLKILKKALNPDGFNIGINEGKAAGQEIPHLHVNVFPRFGGDGGKPVHSVVNNPPENISEIADKIRSSLKGTV</sequence>
<dbReference type="GO" id="GO:0003824">
    <property type="term" value="F:catalytic activity"/>
    <property type="evidence" value="ECO:0007669"/>
    <property type="project" value="InterPro"/>
</dbReference>
<dbReference type="SUPFAM" id="SSF54197">
    <property type="entry name" value="HIT-like"/>
    <property type="match status" value="1"/>
</dbReference>
<dbReference type="CDD" id="cd01277">
    <property type="entry name" value="HINT_subgroup"/>
    <property type="match status" value="1"/>
</dbReference>
<evidence type="ECO:0000259" key="3">
    <source>
        <dbReference type="PROSITE" id="PS51084"/>
    </source>
</evidence>
<feature type="domain" description="HIT" evidence="3">
    <location>
        <begin position="4"/>
        <end position="111"/>
    </location>
</feature>
<comment type="caution">
    <text evidence="2">Lacks conserved residue(s) required for the propagation of feature annotation.</text>
</comment>
<evidence type="ECO:0000313" key="4">
    <source>
        <dbReference type="EMBL" id="QNO51045.1"/>
    </source>
</evidence>
<dbReference type="PRINTS" id="PR00332">
    <property type="entry name" value="HISTRIAD"/>
</dbReference>
<dbReference type="Gene3D" id="3.30.428.10">
    <property type="entry name" value="HIT-like"/>
    <property type="match status" value="1"/>
</dbReference>
<reference evidence="4" key="1">
    <citation type="submission" date="2020-06" db="EMBL/GenBank/DDBJ databases">
        <title>Unique genomic features of the anaerobic methanotrophic archaea.</title>
        <authorList>
            <person name="Chadwick G.L."/>
            <person name="Skennerton C.T."/>
            <person name="Laso-Perez R."/>
            <person name="Leu A.O."/>
            <person name="Speth D.R."/>
            <person name="Yu H."/>
            <person name="Morgan-Lang C."/>
            <person name="Hatzenpichler R."/>
            <person name="Goudeau D."/>
            <person name="Malmstrom R."/>
            <person name="Brazelton W.J."/>
            <person name="Woyke T."/>
            <person name="Hallam S.J."/>
            <person name="Tyson G.W."/>
            <person name="Wegener G."/>
            <person name="Boetius A."/>
            <person name="Orphan V."/>
        </authorList>
    </citation>
    <scope>NUCLEOTIDE SEQUENCE</scope>
</reference>
<feature type="active site" description="Tele-AMP-histidine intermediate" evidence="1">
    <location>
        <position position="98"/>
    </location>
</feature>
<evidence type="ECO:0000256" key="1">
    <source>
        <dbReference type="PIRSR" id="PIRSR601310-1"/>
    </source>
</evidence>
<dbReference type="InterPro" id="IPR001310">
    <property type="entry name" value="Histidine_triad_HIT"/>
</dbReference>
<dbReference type="InterPro" id="IPR039384">
    <property type="entry name" value="HINT"/>
</dbReference>
<dbReference type="AlphaFoldDB" id="A0A7G9YSR1"/>
<dbReference type="GO" id="GO:0009117">
    <property type="term" value="P:nucleotide metabolic process"/>
    <property type="evidence" value="ECO:0007669"/>
    <property type="project" value="TreeGrafter"/>
</dbReference>
<gene>
    <name evidence="4" type="ORF">EDLMLJLI_00038</name>
</gene>
<organism evidence="4">
    <name type="scientific">Candidatus Methanophagaceae archaeon ANME-1 ERB6</name>
    <dbReference type="NCBI Taxonomy" id="2759912"/>
    <lineage>
        <taxon>Archaea</taxon>
        <taxon>Methanobacteriati</taxon>
        <taxon>Methanobacteriota</taxon>
        <taxon>Stenosarchaea group</taxon>
        <taxon>Methanomicrobia</taxon>
        <taxon>Candidatus Methanophagales</taxon>
        <taxon>Candidatus Methanophagaceae</taxon>
    </lineage>
</organism>
<dbReference type="InterPro" id="IPR011146">
    <property type="entry name" value="HIT-like"/>
</dbReference>
<dbReference type="PANTHER" id="PTHR46648:SF1">
    <property type="entry name" value="ADENOSINE 5'-MONOPHOSPHORAMIDASE HNT1"/>
    <property type="match status" value="1"/>
</dbReference>
<dbReference type="Pfam" id="PF01230">
    <property type="entry name" value="HIT"/>
    <property type="match status" value="1"/>
</dbReference>
<dbReference type="EMBL" id="MT631458">
    <property type="protein sequence ID" value="QNO51045.1"/>
    <property type="molecule type" value="Genomic_DNA"/>
</dbReference>
<accession>A0A7G9YSR1</accession>
<protein>
    <recommendedName>
        <fullName evidence="3">HIT domain-containing protein</fullName>
    </recommendedName>
</protein>
<proteinExistence type="predicted"/>
<name>A0A7G9YSR1_9EURY</name>
<dbReference type="InterPro" id="IPR036265">
    <property type="entry name" value="HIT-like_sf"/>
</dbReference>
<dbReference type="PROSITE" id="PS51084">
    <property type="entry name" value="HIT_2"/>
    <property type="match status" value="1"/>
</dbReference>